<comment type="caution">
    <text evidence="3">The sequence shown here is derived from an EMBL/GenBank/DDBJ whole genome shotgun (WGS) entry which is preliminary data.</text>
</comment>
<sequence length="125" mass="14934">MEGKNTQMRTQPIYQNLSQSLHFTYFIHAGLLDAITTFFGMQLGFFELNPLVAMLYPEQMFFMPAVLIGLSFMRTYTILWLFKNHRHFRSMLWFTMYFPPTFNVANIILHYLNMQDVAMLRLVLF</sequence>
<keyword evidence="1" id="KW-1133">Transmembrane helix</keyword>
<reference evidence="3 4" key="1">
    <citation type="journal article" date="2013" name="PLoS ONE">
        <title>Enrichment and Genome Sequence of the Group I.1a Ammonia-Oxidizing Archaeon ?Ca. Nitrosotenuis uzonensis? Representing a Clade Globally.</title>
        <authorList>
            <person name="Lebedeva E.V."/>
            <person name="Hatzenpichler R."/>
            <person name="Pelletier E."/>
            <person name="Schuster N."/>
            <person name="Hauzmayer S."/>
            <person name="Bulaev A."/>
            <person name="Grigor'eva N.V."/>
            <person name="Galushko A."/>
            <person name="Schmid M."/>
            <person name="Palatinszky M."/>
            <person name="Le Paslier D."/>
            <person name="Daims H."/>
            <person name="Wagner M."/>
        </authorList>
    </citation>
    <scope>NUCLEOTIDE SEQUENCE [LARGE SCALE GENOMIC DNA]</scope>
    <source>
        <strain evidence="3 4">N4</strain>
    </source>
</reference>
<dbReference type="InterPro" id="IPR043717">
    <property type="entry name" value="DUF5658"/>
</dbReference>
<organism evidence="3 4">
    <name type="scientific">Candidatus Nitrosotenuis uzonensis</name>
    <dbReference type="NCBI Taxonomy" id="1407055"/>
    <lineage>
        <taxon>Archaea</taxon>
        <taxon>Nitrososphaerota</taxon>
        <taxon>Candidatus Nitrosotenuis</taxon>
    </lineage>
</organism>
<feature type="transmembrane region" description="Helical" evidence="1">
    <location>
        <begin position="21"/>
        <end position="41"/>
    </location>
</feature>
<evidence type="ECO:0000313" key="3">
    <source>
        <dbReference type="EMBL" id="CDI05650.1"/>
    </source>
</evidence>
<protein>
    <recommendedName>
        <fullName evidence="2">DUF5658 domain-containing protein</fullName>
    </recommendedName>
</protein>
<keyword evidence="4" id="KW-1185">Reference proteome</keyword>
<gene>
    <name evidence="3" type="ORF">NITUZ_30342</name>
</gene>
<keyword evidence="1" id="KW-0472">Membrane</keyword>
<dbReference type="Pfam" id="PF18902">
    <property type="entry name" value="DUF5658"/>
    <property type="match status" value="1"/>
</dbReference>
<dbReference type="AlphaFoldDB" id="V6AT19"/>
<dbReference type="EMBL" id="CBTY010000008">
    <property type="protein sequence ID" value="CDI05650.1"/>
    <property type="molecule type" value="Genomic_DNA"/>
</dbReference>
<name>V6AT19_9ARCH</name>
<feature type="transmembrane region" description="Helical" evidence="1">
    <location>
        <begin position="94"/>
        <end position="112"/>
    </location>
</feature>
<proteinExistence type="predicted"/>
<accession>V6AT19</accession>
<dbReference type="Proteomes" id="UP000018159">
    <property type="component" value="Unassembled WGS sequence"/>
</dbReference>
<evidence type="ECO:0000313" key="4">
    <source>
        <dbReference type="Proteomes" id="UP000018159"/>
    </source>
</evidence>
<evidence type="ECO:0000256" key="1">
    <source>
        <dbReference type="SAM" id="Phobius"/>
    </source>
</evidence>
<evidence type="ECO:0000259" key="2">
    <source>
        <dbReference type="Pfam" id="PF18902"/>
    </source>
</evidence>
<feature type="transmembrane region" description="Helical" evidence="1">
    <location>
        <begin position="61"/>
        <end position="82"/>
    </location>
</feature>
<feature type="domain" description="DUF5658" evidence="2">
    <location>
        <begin position="26"/>
        <end position="98"/>
    </location>
</feature>
<keyword evidence="1" id="KW-0812">Transmembrane</keyword>